<gene>
    <name evidence="3" type="ORF">O6P43_006538</name>
</gene>
<feature type="region of interest" description="Disordered" evidence="2">
    <location>
        <begin position="74"/>
        <end position="115"/>
    </location>
</feature>
<comment type="caution">
    <text evidence="3">The sequence shown here is derived from an EMBL/GenBank/DDBJ whole genome shotgun (WGS) entry which is preliminary data.</text>
</comment>
<evidence type="ECO:0000256" key="2">
    <source>
        <dbReference type="SAM" id="MobiDB-lite"/>
    </source>
</evidence>
<sequence length="211" mass="23699">MAYDEAARRLYGPDAYLNLPHLQANFNSPIISQKFKWMPSKNFISMFPSSGLLNINAQPSVHVIHQRLQEIKQNRVLSSSSNSKGEAHTIGSKTHAESMEEKDAETSSEKMLGDVQEKPQIDLNEFLQQLGILKEESHTEGADSNGSLALQEASSSRDYNNEFGDFADKSFNWDALIEMHGIADNQGSEASHFQLYDINEELAFPTSLWNF</sequence>
<feature type="compositionally biased region" description="Basic and acidic residues" evidence="2">
    <location>
        <begin position="94"/>
        <end position="115"/>
    </location>
</feature>
<organism evidence="3 4">
    <name type="scientific">Quillaja saponaria</name>
    <name type="common">Soap bark tree</name>
    <dbReference type="NCBI Taxonomy" id="32244"/>
    <lineage>
        <taxon>Eukaryota</taxon>
        <taxon>Viridiplantae</taxon>
        <taxon>Streptophyta</taxon>
        <taxon>Embryophyta</taxon>
        <taxon>Tracheophyta</taxon>
        <taxon>Spermatophyta</taxon>
        <taxon>Magnoliopsida</taxon>
        <taxon>eudicotyledons</taxon>
        <taxon>Gunneridae</taxon>
        <taxon>Pentapetalae</taxon>
        <taxon>rosids</taxon>
        <taxon>fabids</taxon>
        <taxon>Fabales</taxon>
        <taxon>Quillajaceae</taxon>
        <taxon>Quillaja</taxon>
    </lineage>
</organism>
<dbReference type="GO" id="GO:0045893">
    <property type="term" value="P:positive regulation of DNA-templated transcription"/>
    <property type="evidence" value="ECO:0007669"/>
    <property type="project" value="TreeGrafter"/>
</dbReference>
<reference evidence="3" key="1">
    <citation type="journal article" date="2023" name="Science">
        <title>Elucidation of the pathway for biosynthesis of saponin adjuvants from the soapbark tree.</title>
        <authorList>
            <person name="Reed J."/>
            <person name="Orme A."/>
            <person name="El-Demerdash A."/>
            <person name="Owen C."/>
            <person name="Martin L.B.B."/>
            <person name="Misra R.C."/>
            <person name="Kikuchi S."/>
            <person name="Rejzek M."/>
            <person name="Martin A.C."/>
            <person name="Harkess A."/>
            <person name="Leebens-Mack J."/>
            <person name="Louveau T."/>
            <person name="Stephenson M.J."/>
            <person name="Osbourn A."/>
        </authorList>
    </citation>
    <scope>NUCLEOTIDE SEQUENCE</scope>
    <source>
        <strain evidence="3">S10</strain>
    </source>
</reference>
<dbReference type="EMBL" id="JARAOO010000003">
    <property type="protein sequence ID" value="KAJ7976813.1"/>
    <property type="molecule type" value="Genomic_DNA"/>
</dbReference>
<name>A0AAD7Q8L6_QUISA</name>
<dbReference type="GO" id="GO:0000976">
    <property type="term" value="F:transcription cis-regulatory region binding"/>
    <property type="evidence" value="ECO:0007669"/>
    <property type="project" value="TreeGrafter"/>
</dbReference>
<dbReference type="PANTHER" id="PTHR31241">
    <property type="entry name" value="DEHYDRATION-RESPONSIVE ELEMENT-BINDING PROTEIN 2C"/>
    <property type="match status" value="1"/>
</dbReference>
<dbReference type="GO" id="GO:0005634">
    <property type="term" value="C:nucleus"/>
    <property type="evidence" value="ECO:0007669"/>
    <property type="project" value="TreeGrafter"/>
</dbReference>
<protein>
    <submittedName>
        <fullName evidence="3">Dehydration-responsive element-binding protein 2F</fullName>
    </submittedName>
</protein>
<dbReference type="GO" id="GO:0006950">
    <property type="term" value="P:response to stress"/>
    <property type="evidence" value="ECO:0007669"/>
    <property type="project" value="TreeGrafter"/>
</dbReference>
<dbReference type="AlphaFoldDB" id="A0AAD7Q8L6"/>
<accession>A0AAD7Q8L6</accession>
<evidence type="ECO:0000313" key="3">
    <source>
        <dbReference type="EMBL" id="KAJ7976813.1"/>
    </source>
</evidence>
<evidence type="ECO:0000256" key="1">
    <source>
        <dbReference type="ARBA" id="ARBA00024343"/>
    </source>
</evidence>
<proteinExistence type="inferred from homology"/>
<dbReference type="PANTHER" id="PTHR31241:SF2">
    <property type="entry name" value="DEHYDRATION-RESPONSIVE ELEMENT-BINDING PROTEIN 2F"/>
    <property type="match status" value="1"/>
</dbReference>
<evidence type="ECO:0000313" key="4">
    <source>
        <dbReference type="Proteomes" id="UP001163823"/>
    </source>
</evidence>
<comment type="similarity">
    <text evidence="1">Belongs to the AP2/ERF transcription factor family. ERF subfamily.</text>
</comment>
<dbReference type="Proteomes" id="UP001163823">
    <property type="component" value="Chromosome 3"/>
</dbReference>
<dbReference type="GO" id="GO:0003700">
    <property type="term" value="F:DNA-binding transcription factor activity"/>
    <property type="evidence" value="ECO:0007669"/>
    <property type="project" value="TreeGrafter"/>
</dbReference>
<keyword evidence="4" id="KW-1185">Reference proteome</keyword>
<dbReference type="KEGG" id="qsa:O6P43_006538"/>
<feature type="compositionally biased region" description="Polar residues" evidence="2">
    <location>
        <begin position="75"/>
        <end position="84"/>
    </location>
</feature>